<sequence length="102" mass="10928">MIYHEVGKVACGVLILTNVLNLTMDSITSTTPVSRELARESLIAISQTPPENNLTSDVLPVNSTEVGMANQQVNSETDKYRSKLISISQSQSPDVPPSPAST</sequence>
<reference evidence="1 2" key="1">
    <citation type="submission" date="2020-08" db="EMBL/GenBank/DDBJ databases">
        <title>Plant Genome Project.</title>
        <authorList>
            <person name="Zhang R.-G."/>
        </authorList>
    </citation>
    <scope>NUCLEOTIDE SEQUENCE [LARGE SCALE GENOMIC DNA]</scope>
    <source>
        <tissue evidence="1">Rhizome</tissue>
    </source>
</reference>
<proteinExistence type="predicted"/>
<evidence type="ECO:0000313" key="1">
    <source>
        <dbReference type="EMBL" id="KAG6485504.1"/>
    </source>
</evidence>
<dbReference type="EMBL" id="JACMSC010000015">
    <property type="protein sequence ID" value="KAG6485504.1"/>
    <property type="molecule type" value="Genomic_DNA"/>
</dbReference>
<dbReference type="Pfam" id="PF21737">
    <property type="entry name" value="DUF6865"/>
    <property type="match status" value="1"/>
</dbReference>
<gene>
    <name evidence="1" type="ORF">ZIOFF_054042</name>
</gene>
<evidence type="ECO:0000313" key="2">
    <source>
        <dbReference type="Proteomes" id="UP000734854"/>
    </source>
</evidence>
<dbReference type="InterPro" id="IPR049198">
    <property type="entry name" value="DUF6865"/>
</dbReference>
<dbReference type="Proteomes" id="UP000734854">
    <property type="component" value="Unassembled WGS sequence"/>
</dbReference>
<keyword evidence="2" id="KW-1185">Reference proteome</keyword>
<comment type="caution">
    <text evidence="1">The sequence shown here is derived from an EMBL/GenBank/DDBJ whole genome shotgun (WGS) entry which is preliminary data.</text>
</comment>
<accession>A0A8J5F8U4</accession>
<name>A0A8J5F8U4_ZINOF</name>
<dbReference type="AlphaFoldDB" id="A0A8J5F8U4"/>
<dbReference type="PANTHER" id="PTHR35282:SF2">
    <property type="entry name" value="F5D14.24 PROTEIN"/>
    <property type="match status" value="1"/>
</dbReference>
<organism evidence="1 2">
    <name type="scientific">Zingiber officinale</name>
    <name type="common">Ginger</name>
    <name type="synonym">Amomum zingiber</name>
    <dbReference type="NCBI Taxonomy" id="94328"/>
    <lineage>
        <taxon>Eukaryota</taxon>
        <taxon>Viridiplantae</taxon>
        <taxon>Streptophyta</taxon>
        <taxon>Embryophyta</taxon>
        <taxon>Tracheophyta</taxon>
        <taxon>Spermatophyta</taxon>
        <taxon>Magnoliopsida</taxon>
        <taxon>Liliopsida</taxon>
        <taxon>Zingiberales</taxon>
        <taxon>Zingiberaceae</taxon>
        <taxon>Zingiber</taxon>
    </lineage>
</organism>
<protein>
    <submittedName>
        <fullName evidence="1">Uncharacterized protein</fullName>
    </submittedName>
</protein>
<dbReference type="PANTHER" id="PTHR35282">
    <property type="entry name" value="F5D14.24 PROTEIN"/>
    <property type="match status" value="1"/>
</dbReference>